<dbReference type="EMBL" id="BGZK01001722">
    <property type="protein sequence ID" value="GBP85189.1"/>
    <property type="molecule type" value="Genomic_DNA"/>
</dbReference>
<evidence type="ECO:0000313" key="3">
    <source>
        <dbReference type="Proteomes" id="UP000299102"/>
    </source>
</evidence>
<evidence type="ECO:0000256" key="1">
    <source>
        <dbReference type="SAM" id="MobiDB-lite"/>
    </source>
</evidence>
<protein>
    <submittedName>
        <fullName evidence="2">Uncharacterized protein</fullName>
    </submittedName>
</protein>
<gene>
    <name evidence="2" type="ORF">EVAR_47625_1</name>
</gene>
<accession>A0A4C1ZE08</accession>
<reference evidence="2 3" key="1">
    <citation type="journal article" date="2019" name="Commun. Biol.">
        <title>The bagworm genome reveals a unique fibroin gene that provides high tensile strength.</title>
        <authorList>
            <person name="Kono N."/>
            <person name="Nakamura H."/>
            <person name="Ohtoshi R."/>
            <person name="Tomita M."/>
            <person name="Numata K."/>
            <person name="Arakawa K."/>
        </authorList>
    </citation>
    <scope>NUCLEOTIDE SEQUENCE [LARGE SCALE GENOMIC DNA]</scope>
</reference>
<sequence>MTQLLKSSPSLAKYLLKRKVVVYLPRLILCRGGRLFCDLTIVLQIYNKNMFPIRSARSAKRSHNGPPPGTRSSFGPDTVVASPTVVVDDARPALSRPGTLKSESRTGKREQHFEKSIPKRWPITTCHGDDTAWYGRIRHVKLDV</sequence>
<organism evidence="2 3">
    <name type="scientific">Eumeta variegata</name>
    <name type="common">Bagworm moth</name>
    <name type="synonym">Eumeta japonica</name>
    <dbReference type="NCBI Taxonomy" id="151549"/>
    <lineage>
        <taxon>Eukaryota</taxon>
        <taxon>Metazoa</taxon>
        <taxon>Ecdysozoa</taxon>
        <taxon>Arthropoda</taxon>
        <taxon>Hexapoda</taxon>
        <taxon>Insecta</taxon>
        <taxon>Pterygota</taxon>
        <taxon>Neoptera</taxon>
        <taxon>Endopterygota</taxon>
        <taxon>Lepidoptera</taxon>
        <taxon>Glossata</taxon>
        <taxon>Ditrysia</taxon>
        <taxon>Tineoidea</taxon>
        <taxon>Psychidae</taxon>
        <taxon>Oiketicinae</taxon>
        <taxon>Eumeta</taxon>
    </lineage>
</organism>
<feature type="compositionally biased region" description="Basic and acidic residues" evidence="1">
    <location>
        <begin position="102"/>
        <end position="114"/>
    </location>
</feature>
<evidence type="ECO:0000313" key="2">
    <source>
        <dbReference type="EMBL" id="GBP85189.1"/>
    </source>
</evidence>
<dbReference type="AlphaFoldDB" id="A0A4C1ZE08"/>
<feature type="region of interest" description="Disordered" evidence="1">
    <location>
        <begin position="92"/>
        <end position="114"/>
    </location>
</feature>
<feature type="region of interest" description="Disordered" evidence="1">
    <location>
        <begin position="57"/>
        <end position="78"/>
    </location>
</feature>
<dbReference type="Proteomes" id="UP000299102">
    <property type="component" value="Unassembled WGS sequence"/>
</dbReference>
<proteinExistence type="predicted"/>
<keyword evidence="3" id="KW-1185">Reference proteome</keyword>
<comment type="caution">
    <text evidence="2">The sequence shown here is derived from an EMBL/GenBank/DDBJ whole genome shotgun (WGS) entry which is preliminary data.</text>
</comment>
<name>A0A4C1ZE08_EUMVA</name>